<evidence type="ECO:0000259" key="1">
    <source>
        <dbReference type="Pfam" id="PF12728"/>
    </source>
</evidence>
<dbReference type="RefSeq" id="WP_146805458.1">
    <property type="nucleotide sequence ID" value="NZ_BJUA01000003.1"/>
</dbReference>
<feature type="domain" description="Helix-turn-helix" evidence="1">
    <location>
        <begin position="5"/>
        <end position="55"/>
    </location>
</feature>
<dbReference type="NCBIfam" id="TIGR01764">
    <property type="entry name" value="excise"/>
    <property type="match status" value="1"/>
</dbReference>
<proteinExistence type="predicted"/>
<dbReference type="OrthoDB" id="5524782at2"/>
<evidence type="ECO:0000313" key="3">
    <source>
        <dbReference type="Proteomes" id="UP000321386"/>
    </source>
</evidence>
<accession>A0A510UVR3</accession>
<name>A0A510UVR3_9CELL</name>
<dbReference type="InterPro" id="IPR009061">
    <property type="entry name" value="DNA-bd_dom_put_sf"/>
</dbReference>
<dbReference type="InterPro" id="IPR010093">
    <property type="entry name" value="SinI_DNA-bd"/>
</dbReference>
<gene>
    <name evidence="2" type="ORF">CPE01_09330</name>
</gene>
<protein>
    <recommendedName>
        <fullName evidence="1">Helix-turn-helix domain-containing protein</fullName>
    </recommendedName>
</protein>
<dbReference type="AlphaFoldDB" id="A0A510UVR3"/>
<dbReference type="SUPFAM" id="SSF46955">
    <property type="entry name" value="Putative DNA-binding domain"/>
    <property type="match status" value="1"/>
</dbReference>
<comment type="caution">
    <text evidence="2">The sequence shown here is derived from an EMBL/GenBank/DDBJ whole genome shotgun (WGS) entry which is preliminary data.</text>
</comment>
<evidence type="ECO:0000313" key="2">
    <source>
        <dbReference type="EMBL" id="GEK17200.1"/>
    </source>
</evidence>
<keyword evidence="3" id="KW-1185">Reference proteome</keyword>
<organism evidence="2 3">
    <name type="scientific">Cellulomonas persica</name>
    <dbReference type="NCBI Taxonomy" id="76861"/>
    <lineage>
        <taxon>Bacteria</taxon>
        <taxon>Bacillati</taxon>
        <taxon>Actinomycetota</taxon>
        <taxon>Actinomycetes</taxon>
        <taxon>Micrococcales</taxon>
        <taxon>Cellulomonadaceae</taxon>
        <taxon>Cellulomonas</taxon>
    </lineage>
</organism>
<dbReference type="Proteomes" id="UP000321386">
    <property type="component" value="Unassembled WGS sequence"/>
</dbReference>
<dbReference type="Pfam" id="PF12728">
    <property type="entry name" value="HTH_17"/>
    <property type="match status" value="1"/>
</dbReference>
<dbReference type="InterPro" id="IPR041657">
    <property type="entry name" value="HTH_17"/>
</dbReference>
<sequence>MPQRYLSLADVAEILGVSVGQVRTMVTTGELEGFQMGGRKIWRVGVDDLEAYVQRAKARTRERITSGAGFDDEGDAEG</sequence>
<reference evidence="2 3" key="1">
    <citation type="submission" date="2019-07" db="EMBL/GenBank/DDBJ databases">
        <title>Whole genome shotgun sequence of Cellulomonas persica NBRC 101101.</title>
        <authorList>
            <person name="Hosoyama A."/>
            <person name="Uohara A."/>
            <person name="Ohji S."/>
            <person name="Ichikawa N."/>
        </authorList>
    </citation>
    <scope>NUCLEOTIDE SEQUENCE [LARGE SCALE GENOMIC DNA]</scope>
    <source>
        <strain evidence="2 3">NBRC 101101</strain>
    </source>
</reference>
<dbReference type="EMBL" id="BJUA01000003">
    <property type="protein sequence ID" value="GEK17200.1"/>
    <property type="molecule type" value="Genomic_DNA"/>
</dbReference>
<dbReference type="GO" id="GO:0003677">
    <property type="term" value="F:DNA binding"/>
    <property type="evidence" value="ECO:0007669"/>
    <property type="project" value="InterPro"/>
</dbReference>